<reference evidence="2 3" key="1">
    <citation type="submission" date="2024-09" db="EMBL/GenBank/DDBJ databases">
        <authorList>
            <person name="Sun Q."/>
            <person name="Mori K."/>
        </authorList>
    </citation>
    <scope>NUCLEOTIDE SEQUENCE [LARGE SCALE GENOMIC DNA]</scope>
    <source>
        <strain evidence="2 3">CGMCC 1.15906</strain>
    </source>
</reference>
<dbReference type="RefSeq" id="WP_380044466.1">
    <property type="nucleotide sequence ID" value="NZ_JBHLTC010000006.1"/>
</dbReference>
<protein>
    <recommendedName>
        <fullName evidence="1">CdiI C-terminal domain-containing protein</fullName>
    </recommendedName>
</protein>
<sequence>MMQISTTARTNAFCVEVASNRPPASLPHHETGATGRIVVGDFSESFYMDLSYWRTEEYEHSWRNSIQVIFEAEERDSCLIASITNPEASNFIFCWPLYRRGEDVIVQNSIIFLDELKTDFNPLEPWSSVRSRLTVDEDGNSISEWRTSVSAVRDFLDGHPGL</sequence>
<dbReference type="Pfam" id="PF18228">
    <property type="entry name" value="CdiI_N"/>
    <property type="match status" value="1"/>
</dbReference>
<keyword evidence="3" id="KW-1185">Reference proteome</keyword>
<accession>A0ABV6QGK1</accession>
<evidence type="ECO:0000313" key="3">
    <source>
        <dbReference type="Proteomes" id="UP001589890"/>
    </source>
</evidence>
<dbReference type="CDD" id="cd20699">
    <property type="entry name" value="CdiI_ECL-like"/>
    <property type="match status" value="1"/>
</dbReference>
<organism evidence="2 3">
    <name type="scientific">Kribbella deserti</name>
    <dbReference type="NCBI Taxonomy" id="1926257"/>
    <lineage>
        <taxon>Bacteria</taxon>
        <taxon>Bacillati</taxon>
        <taxon>Actinomycetota</taxon>
        <taxon>Actinomycetes</taxon>
        <taxon>Propionibacteriales</taxon>
        <taxon>Kribbellaceae</taxon>
        <taxon>Kribbella</taxon>
    </lineage>
</organism>
<dbReference type="InterPro" id="IPR053755">
    <property type="entry name" value="CDI_immunity_sf"/>
</dbReference>
<feature type="domain" description="CdiI C-terminal" evidence="1">
    <location>
        <begin position="48"/>
        <end position="155"/>
    </location>
</feature>
<proteinExistence type="predicted"/>
<dbReference type="Proteomes" id="UP001589890">
    <property type="component" value="Unassembled WGS sequence"/>
</dbReference>
<dbReference type="EMBL" id="JBHLTC010000006">
    <property type="protein sequence ID" value="MFC0623765.1"/>
    <property type="molecule type" value="Genomic_DNA"/>
</dbReference>
<comment type="caution">
    <text evidence="2">The sequence shown here is derived from an EMBL/GenBank/DDBJ whole genome shotgun (WGS) entry which is preliminary data.</text>
</comment>
<dbReference type="InterPro" id="IPR040509">
    <property type="entry name" value="CdiI_C"/>
</dbReference>
<evidence type="ECO:0000313" key="2">
    <source>
        <dbReference type="EMBL" id="MFC0623765.1"/>
    </source>
</evidence>
<evidence type="ECO:0000259" key="1">
    <source>
        <dbReference type="Pfam" id="PF18228"/>
    </source>
</evidence>
<dbReference type="Gene3D" id="3.30.2450.20">
    <property type="match status" value="1"/>
</dbReference>
<gene>
    <name evidence="2" type="ORF">ACFFGN_06810</name>
</gene>
<name>A0ABV6QGK1_9ACTN</name>